<feature type="domain" description="Peptidase M16 C-terminal" evidence="11">
    <location>
        <begin position="207"/>
        <end position="393"/>
    </location>
</feature>
<keyword evidence="4" id="KW-0479">Metal-binding</keyword>
<keyword evidence="3" id="KW-0645">Protease</keyword>
<dbReference type="Gene3D" id="3.30.830.10">
    <property type="entry name" value="Metalloenzyme, LuxS/M16 peptidase-like"/>
    <property type="match status" value="4"/>
</dbReference>
<feature type="chain" id="PRO_5045127594" evidence="9">
    <location>
        <begin position="22"/>
        <end position="939"/>
    </location>
</feature>
<dbReference type="Pfam" id="PF00675">
    <property type="entry name" value="Peptidase_M16"/>
    <property type="match status" value="1"/>
</dbReference>
<comment type="similarity">
    <text evidence="2 8">Belongs to the peptidase M16 family.</text>
</comment>
<dbReference type="InterPro" id="IPR001431">
    <property type="entry name" value="Pept_M16_Zn_BS"/>
</dbReference>
<evidence type="ECO:0000256" key="9">
    <source>
        <dbReference type="SAM" id="SignalP"/>
    </source>
</evidence>
<name>A0ABS3M8I7_9BACT</name>
<evidence type="ECO:0000256" key="3">
    <source>
        <dbReference type="ARBA" id="ARBA00022670"/>
    </source>
</evidence>
<dbReference type="Proteomes" id="UP000664265">
    <property type="component" value="Unassembled WGS sequence"/>
</dbReference>
<evidence type="ECO:0000256" key="2">
    <source>
        <dbReference type="ARBA" id="ARBA00007261"/>
    </source>
</evidence>
<keyword evidence="7" id="KW-0482">Metalloprotease</keyword>
<dbReference type="InterPro" id="IPR011765">
    <property type="entry name" value="Pept_M16_N"/>
</dbReference>
<evidence type="ECO:0000256" key="7">
    <source>
        <dbReference type="ARBA" id="ARBA00023049"/>
    </source>
</evidence>
<dbReference type="InterPro" id="IPR050626">
    <property type="entry name" value="Peptidase_M16"/>
</dbReference>
<protein>
    <submittedName>
        <fullName evidence="12">Insulinase family protein</fullName>
    </submittedName>
</protein>
<evidence type="ECO:0000256" key="5">
    <source>
        <dbReference type="ARBA" id="ARBA00022801"/>
    </source>
</evidence>
<dbReference type="Pfam" id="PF05193">
    <property type="entry name" value="Peptidase_M16_C"/>
    <property type="match status" value="2"/>
</dbReference>
<evidence type="ECO:0000256" key="8">
    <source>
        <dbReference type="RuleBase" id="RU004447"/>
    </source>
</evidence>
<evidence type="ECO:0000313" key="12">
    <source>
        <dbReference type="EMBL" id="MBO1364366.1"/>
    </source>
</evidence>
<evidence type="ECO:0000259" key="11">
    <source>
        <dbReference type="Pfam" id="PF05193"/>
    </source>
</evidence>
<keyword evidence="5" id="KW-0378">Hydrolase</keyword>
<evidence type="ECO:0000313" key="13">
    <source>
        <dbReference type="Proteomes" id="UP000664265"/>
    </source>
</evidence>
<dbReference type="PANTHER" id="PTHR43690:SF17">
    <property type="entry name" value="PROTEIN YHJJ"/>
    <property type="match status" value="1"/>
</dbReference>
<evidence type="ECO:0000256" key="6">
    <source>
        <dbReference type="ARBA" id="ARBA00022833"/>
    </source>
</evidence>
<organism evidence="12 13">
    <name type="scientific">Prevotella illustrans</name>
    <dbReference type="NCBI Taxonomy" id="2800387"/>
    <lineage>
        <taxon>Bacteria</taxon>
        <taxon>Pseudomonadati</taxon>
        <taxon>Bacteroidota</taxon>
        <taxon>Bacteroidia</taxon>
        <taxon>Bacteroidales</taxon>
        <taxon>Prevotellaceae</taxon>
        <taxon>Prevotella</taxon>
    </lineage>
</organism>
<dbReference type="InterPro" id="IPR011249">
    <property type="entry name" value="Metalloenz_LuxS/M16"/>
</dbReference>
<accession>A0ABS3M8I7</accession>
<sequence>MKGLRKTVLTTIVLASTWVSAQNQMPPIPIDTAVRIGTLDNGLKYYIRHNNWPEHRADFYIAQKVGSIQEEESQRGLAHFLEHMCFNGTKHFPGNELIRYCETLGVKFGADLNAYTSIDQTVYNISNVPTTRQSALDSCLLILHDWANALTLDPKEIDQERGVIHEEWRERTSANSRMLERNLPTVYSGSKYGVRFPIGLMSVVDNFKPKELRDYYEKWYHPAHQGIIVVGDIDVDHTEAMIKKLFSPIQNPANQAPVVNEPVPDNEQPIVIVDKDKEQANSVVEVLFKHDIWPESQKGNMDYILANYTKNIALGMLNDRYAEAALKTDCPYIGASAGDGAFILAKTKNAFSISATPKDMDKTAAALQAALTEARRTAKFGFTQAEYDRAKANVLSGLEKAFANRDKRTNTSFAEDYKGNFLSNEPIPAFEDYYQIMKQVVPQIPLQSINDIIPQLLPENDRNMVILNFNNEKEGNVYPTTESLLEAVHAARKAELSPYIDKVKNEPLLSVLPKAGKIVKEKNGKKFDYKELKLSNGVTVILKKTDFKKDQISLSGTGLGGKSLYGAKDYTNLAVFDNVIGVSGLGKFSNMDLPKILAGKRAKAHLSMGDKYMGVGGSSSQKDVETMLQLIYLYFTDIRKDEQSFATLLDSWKIGLKNRNLSHETIFGDSLVATVYNHNPRQKPILMDNLKDIDYDRILQIAKERTENASAWTFMLIGDFDEAKLRPLICRYLAALPVKGKVEKGHLTTSFQKGVVDNTFRRKMETPKSLAYMFWHTNDIPYTIDNAIKVNMIGQILSMVYLKKIREEASAAYSCGAEGGSTIEGDYHDYTLLVTCPMKPEKAEMALRIMKEEAKNMTRTCDPEMLKKVKEYMLKNYDNSLKTNGYWSGIISMYRKYGIDAHTHYRELIKNQTEQGLCDFMKQILKSGNRISVVMLPQE</sequence>
<dbReference type="SUPFAM" id="SSF63411">
    <property type="entry name" value="LuxS/MPP-like metallohydrolase"/>
    <property type="match status" value="4"/>
</dbReference>
<comment type="cofactor">
    <cofactor evidence="1">
        <name>Zn(2+)</name>
        <dbReference type="ChEBI" id="CHEBI:29105"/>
    </cofactor>
</comment>
<reference evidence="12 13" key="1">
    <citation type="submission" date="2021-01" db="EMBL/GenBank/DDBJ databases">
        <title>Prevotella A2931 sp. nov.</title>
        <authorList>
            <person name="Buhl M."/>
            <person name="Oberhettinger P."/>
        </authorList>
    </citation>
    <scope>NUCLEOTIDE SEQUENCE [LARGE SCALE GENOMIC DNA]</scope>
    <source>
        <strain evidence="12 13">A2931</strain>
    </source>
</reference>
<keyword evidence="6" id="KW-0862">Zinc</keyword>
<feature type="signal peptide" evidence="9">
    <location>
        <begin position="1"/>
        <end position="21"/>
    </location>
</feature>
<keyword evidence="13" id="KW-1185">Reference proteome</keyword>
<evidence type="ECO:0000259" key="10">
    <source>
        <dbReference type="Pfam" id="PF00675"/>
    </source>
</evidence>
<feature type="domain" description="Peptidase M16 N-terminal" evidence="10">
    <location>
        <begin position="52"/>
        <end position="184"/>
    </location>
</feature>
<dbReference type="EMBL" id="JAERMS010000053">
    <property type="protein sequence ID" value="MBO1364366.1"/>
    <property type="molecule type" value="Genomic_DNA"/>
</dbReference>
<proteinExistence type="inferred from homology"/>
<comment type="caution">
    <text evidence="12">The sequence shown here is derived from an EMBL/GenBank/DDBJ whole genome shotgun (WGS) entry which is preliminary data.</text>
</comment>
<keyword evidence="9" id="KW-0732">Signal</keyword>
<dbReference type="PROSITE" id="PS00143">
    <property type="entry name" value="INSULINASE"/>
    <property type="match status" value="1"/>
</dbReference>
<gene>
    <name evidence="12" type="ORF">JHU38_11430</name>
</gene>
<evidence type="ECO:0000256" key="1">
    <source>
        <dbReference type="ARBA" id="ARBA00001947"/>
    </source>
</evidence>
<feature type="domain" description="Peptidase M16 C-terminal" evidence="11">
    <location>
        <begin position="711"/>
        <end position="871"/>
    </location>
</feature>
<evidence type="ECO:0000256" key="4">
    <source>
        <dbReference type="ARBA" id="ARBA00022723"/>
    </source>
</evidence>
<dbReference type="RefSeq" id="WP_107581700.1">
    <property type="nucleotide sequence ID" value="NZ_JAERMS010000053.1"/>
</dbReference>
<dbReference type="PANTHER" id="PTHR43690">
    <property type="entry name" value="NARDILYSIN"/>
    <property type="match status" value="1"/>
</dbReference>
<dbReference type="InterPro" id="IPR007863">
    <property type="entry name" value="Peptidase_M16_C"/>
</dbReference>